<keyword evidence="4 14" id="KW-0288">FMN</keyword>
<dbReference type="PIRSF" id="PIRSF004491">
    <property type="entry name" value="FAD_Synth"/>
    <property type="match status" value="1"/>
</dbReference>
<dbReference type="EMBL" id="JBHSPF010000018">
    <property type="protein sequence ID" value="MFC5628128.1"/>
    <property type="molecule type" value="Genomic_DNA"/>
</dbReference>
<dbReference type="CDD" id="cd02064">
    <property type="entry name" value="FAD_synthetase_N"/>
    <property type="match status" value="1"/>
</dbReference>
<dbReference type="Pfam" id="PF06574">
    <property type="entry name" value="FAD_syn"/>
    <property type="match status" value="1"/>
</dbReference>
<dbReference type="GO" id="GO:0003919">
    <property type="term" value="F:FMN adenylyltransferase activity"/>
    <property type="evidence" value="ECO:0007669"/>
    <property type="project" value="UniProtKB-EC"/>
</dbReference>
<evidence type="ECO:0000256" key="1">
    <source>
        <dbReference type="ARBA" id="ARBA00004726"/>
    </source>
</evidence>
<name>A0ABW0U4R0_9BACI</name>
<evidence type="ECO:0000313" key="17">
    <source>
        <dbReference type="Proteomes" id="UP001596143"/>
    </source>
</evidence>
<evidence type="ECO:0000256" key="14">
    <source>
        <dbReference type="PIRNR" id="PIRNR004491"/>
    </source>
</evidence>
<dbReference type="EC" id="2.7.7.2" evidence="14"/>
<comment type="catalytic activity">
    <reaction evidence="13 14">
        <text>FMN + ATP + H(+) = FAD + diphosphate</text>
        <dbReference type="Rhea" id="RHEA:17237"/>
        <dbReference type="ChEBI" id="CHEBI:15378"/>
        <dbReference type="ChEBI" id="CHEBI:30616"/>
        <dbReference type="ChEBI" id="CHEBI:33019"/>
        <dbReference type="ChEBI" id="CHEBI:57692"/>
        <dbReference type="ChEBI" id="CHEBI:58210"/>
        <dbReference type="EC" id="2.7.7.2"/>
    </reaction>
</comment>
<keyword evidence="5 14" id="KW-0808">Transferase</keyword>
<dbReference type="InterPro" id="IPR023465">
    <property type="entry name" value="Riboflavin_kinase_dom_sf"/>
</dbReference>
<evidence type="ECO:0000256" key="4">
    <source>
        <dbReference type="ARBA" id="ARBA00022643"/>
    </source>
</evidence>
<comment type="pathway">
    <text evidence="2 14">Cofactor biosynthesis; FMN biosynthesis; FMN from riboflavin (ATP route): step 1/1.</text>
</comment>
<reference evidence="17" key="1">
    <citation type="journal article" date="2019" name="Int. J. Syst. Evol. Microbiol.">
        <title>The Global Catalogue of Microorganisms (GCM) 10K type strain sequencing project: providing services to taxonomists for standard genome sequencing and annotation.</title>
        <authorList>
            <consortium name="The Broad Institute Genomics Platform"/>
            <consortium name="The Broad Institute Genome Sequencing Center for Infectious Disease"/>
            <person name="Wu L."/>
            <person name="Ma J."/>
        </authorList>
    </citation>
    <scope>NUCLEOTIDE SEQUENCE [LARGE SCALE GENOMIC DNA]</scope>
    <source>
        <strain evidence="17">CGMCC 1.15790</strain>
    </source>
</reference>
<keyword evidence="8 14" id="KW-0418">Kinase</keyword>
<comment type="similarity">
    <text evidence="14">Belongs to the ribF family.</text>
</comment>
<dbReference type="Pfam" id="PF01687">
    <property type="entry name" value="Flavokinase"/>
    <property type="match status" value="1"/>
</dbReference>
<dbReference type="InterPro" id="IPR002606">
    <property type="entry name" value="Riboflavin_kinase_bac"/>
</dbReference>
<comment type="caution">
    <text evidence="16">The sequence shown here is derived from an EMBL/GenBank/DDBJ whole genome shotgun (WGS) entry which is preliminary data.</text>
</comment>
<dbReference type="NCBIfam" id="TIGR00083">
    <property type="entry name" value="ribF"/>
    <property type="match status" value="1"/>
</dbReference>
<sequence length="319" mass="36324">MNPLETIYLNDSIQTFPLPYPDMVLALGYFDGVHRAHQTLLETAKNIARNKNISFGVMTFHPHPKVVLSPTLSVDSFRYITPVEEKKEQMKALGVDYLFIVKFDKAFASIAPSTFVEQYIINLGVKHVVAGFDYTYGYKGEGDMASFPEHAKGKVSHTVIEKISENGEKIGSSQIRDGIEEGDMALVHRLLGRPYRMRGTVVHGEKRGRTIGFPTANIAVSEPYLFPKTGVYAVKLQVNDRWYEGVCNVGYKPTFHEEKTADPEIEVYIFDFHQNIYGKKVIVDWYEFIRSEQKFSSIDALIAQMHRDVHVAQQFFRAN</sequence>
<evidence type="ECO:0000313" key="16">
    <source>
        <dbReference type="EMBL" id="MFC5628128.1"/>
    </source>
</evidence>
<evidence type="ECO:0000256" key="13">
    <source>
        <dbReference type="ARBA" id="ARBA00049494"/>
    </source>
</evidence>
<evidence type="ECO:0000256" key="7">
    <source>
        <dbReference type="ARBA" id="ARBA00022741"/>
    </source>
</evidence>
<accession>A0ABW0U4R0</accession>
<keyword evidence="17" id="KW-1185">Reference proteome</keyword>
<keyword evidence="6 14" id="KW-0548">Nucleotidyltransferase</keyword>
<keyword evidence="3 14" id="KW-0285">Flavoprotein</keyword>
<proteinExistence type="inferred from homology"/>
<dbReference type="InterPro" id="IPR015864">
    <property type="entry name" value="FAD_synthase"/>
</dbReference>
<dbReference type="SUPFAM" id="SSF82114">
    <property type="entry name" value="Riboflavin kinase-like"/>
    <property type="match status" value="1"/>
</dbReference>
<evidence type="ECO:0000256" key="8">
    <source>
        <dbReference type="ARBA" id="ARBA00022777"/>
    </source>
</evidence>
<dbReference type="PANTHER" id="PTHR22749:SF6">
    <property type="entry name" value="RIBOFLAVIN KINASE"/>
    <property type="match status" value="1"/>
</dbReference>
<dbReference type="Proteomes" id="UP001596143">
    <property type="component" value="Unassembled WGS sequence"/>
</dbReference>
<evidence type="ECO:0000256" key="12">
    <source>
        <dbReference type="ARBA" id="ARBA00047880"/>
    </source>
</evidence>
<keyword evidence="7 14" id="KW-0547">Nucleotide-binding</keyword>
<dbReference type="SUPFAM" id="SSF52374">
    <property type="entry name" value="Nucleotidylyl transferase"/>
    <property type="match status" value="1"/>
</dbReference>
<evidence type="ECO:0000256" key="10">
    <source>
        <dbReference type="ARBA" id="ARBA00022840"/>
    </source>
</evidence>
<evidence type="ECO:0000259" key="15">
    <source>
        <dbReference type="SMART" id="SM00904"/>
    </source>
</evidence>
<evidence type="ECO:0000256" key="2">
    <source>
        <dbReference type="ARBA" id="ARBA00005201"/>
    </source>
</evidence>
<dbReference type="Gene3D" id="2.40.30.30">
    <property type="entry name" value="Riboflavin kinase-like"/>
    <property type="match status" value="1"/>
</dbReference>
<dbReference type="GO" id="GO:0008531">
    <property type="term" value="F:riboflavin kinase activity"/>
    <property type="evidence" value="ECO:0007669"/>
    <property type="project" value="UniProtKB-EC"/>
</dbReference>
<dbReference type="RefSeq" id="WP_377901887.1">
    <property type="nucleotide sequence ID" value="NZ_JBHSPF010000018.1"/>
</dbReference>
<dbReference type="PANTHER" id="PTHR22749">
    <property type="entry name" value="RIBOFLAVIN KINASE/FMN ADENYLYLTRANSFERASE"/>
    <property type="match status" value="1"/>
</dbReference>
<keyword evidence="10 14" id="KW-0067">ATP-binding</keyword>
<evidence type="ECO:0000256" key="5">
    <source>
        <dbReference type="ARBA" id="ARBA00022679"/>
    </source>
</evidence>
<keyword evidence="11" id="KW-0511">Multifunctional enzyme</keyword>
<dbReference type="InterPro" id="IPR014729">
    <property type="entry name" value="Rossmann-like_a/b/a_fold"/>
</dbReference>
<keyword evidence="9 14" id="KW-0274">FAD</keyword>
<evidence type="ECO:0000256" key="3">
    <source>
        <dbReference type="ARBA" id="ARBA00022630"/>
    </source>
</evidence>
<protein>
    <recommendedName>
        <fullName evidence="14">Riboflavin biosynthesis protein</fullName>
    </recommendedName>
    <domain>
        <recommendedName>
            <fullName evidence="14">Riboflavin kinase</fullName>
            <ecNumber evidence="14">2.7.1.26</ecNumber>
        </recommendedName>
        <alternativeName>
            <fullName evidence="14">Flavokinase</fullName>
        </alternativeName>
    </domain>
    <domain>
        <recommendedName>
            <fullName evidence="14">FMN adenylyltransferase</fullName>
            <ecNumber evidence="14">2.7.7.2</ecNumber>
        </recommendedName>
        <alternativeName>
            <fullName evidence="14">FAD pyrophosphorylase</fullName>
        </alternativeName>
        <alternativeName>
            <fullName evidence="14">FAD synthase</fullName>
        </alternativeName>
    </domain>
</protein>
<gene>
    <name evidence="16" type="primary">ribF</name>
    <name evidence="16" type="ORF">ACFPTR_04365</name>
</gene>
<dbReference type="NCBIfam" id="NF004162">
    <property type="entry name" value="PRK05627.1-5"/>
    <property type="match status" value="1"/>
</dbReference>
<evidence type="ECO:0000256" key="6">
    <source>
        <dbReference type="ARBA" id="ARBA00022695"/>
    </source>
</evidence>
<organism evidence="16 17">
    <name type="scientific">Aliibacillus thermotolerans</name>
    <dbReference type="NCBI Taxonomy" id="1834418"/>
    <lineage>
        <taxon>Bacteria</taxon>
        <taxon>Bacillati</taxon>
        <taxon>Bacillota</taxon>
        <taxon>Bacilli</taxon>
        <taxon>Bacillales</taxon>
        <taxon>Bacillaceae</taxon>
        <taxon>Aliibacillus</taxon>
    </lineage>
</organism>
<feature type="domain" description="Riboflavin kinase" evidence="15">
    <location>
        <begin position="190"/>
        <end position="317"/>
    </location>
</feature>
<dbReference type="InterPro" id="IPR023468">
    <property type="entry name" value="Riboflavin_kinase"/>
</dbReference>
<dbReference type="Gene3D" id="3.40.50.620">
    <property type="entry name" value="HUPs"/>
    <property type="match status" value="1"/>
</dbReference>
<dbReference type="SMART" id="SM00904">
    <property type="entry name" value="Flavokinase"/>
    <property type="match status" value="1"/>
</dbReference>
<comment type="catalytic activity">
    <reaction evidence="12 14">
        <text>riboflavin + ATP = FMN + ADP + H(+)</text>
        <dbReference type="Rhea" id="RHEA:14357"/>
        <dbReference type="ChEBI" id="CHEBI:15378"/>
        <dbReference type="ChEBI" id="CHEBI:30616"/>
        <dbReference type="ChEBI" id="CHEBI:57986"/>
        <dbReference type="ChEBI" id="CHEBI:58210"/>
        <dbReference type="ChEBI" id="CHEBI:456216"/>
        <dbReference type="EC" id="2.7.1.26"/>
    </reaction>
</comment>
<dbReference type="EC" id="2.7.1.26" evidence="14"/>
<comment type="pathway">
    <text evidence="1 14">Cofactor biosynthesis; FAD biosynthesis; FAD from FMN: step 1/1.</text>
</comment>
<evidence type="ECO:0000256" key="9">
    <source>
        <dbReference type="ARBA" id="ARBA00022827"/>
    </source>
</evidence>
<evidence type="ECO:0000256" key="11">
    <source>
        <dbReference type="ARBA" id="ARBA00023268"/>
    </source>
</evidence>
<dbReference type="InterPro" id="IPR015865">
    <property type="entry name" value="Riboflavin_kinase_bac/euk"/>
</dbReference>